<dbReference type="EMBL" id="JAHVHU010000017">
    <property type="protein sequence ID" value="MBY5959763.1"/>
    <property type="molecule type" value="Genomic_DNA"/>
</dbReference>
<dbReference type="GO" id="GO:0003723">
    <property type="term" value="F:RNA binding"/>
    <property type="evidence" value="ECO:0007669"/>
    <property type="project" value="InterPro"/>
</dbReference>
<proteinExistence type="inferred from homology"/>
<dbReference type="NCBIfam" id="TIGR00431">
    <property type="entry name" value="TruB"/>
    <property type="match status" value="1"/>
</dbReference>
<feature type="domain" description="Pseudouridine synthase II N-terminal" evidence="6">
    <location>
        <begin position="47"/>
        <end position="191"/>
    </location>
</feature>
<evidence type="ECO:0000256" key="4">
    <source>
        <dbReference type="ARBA" id="ARBA00023235"/>
    </source>
</evidence>
<comment type="similarity">
    <text evidence="2 5">Belongs to the pseudouridine synthase TruB family. Type 1 subfamily.</text>
</comment>
<dbReference type="EC" id="5.4.99.25" evidence="5"/>
<dbReference type="AlphaFoldDB" id="A0A953HXT8"/>
<evidence type="ECO:0000259" key="7">
    <source>
        <dbReference type="Pfam" id="PF16198"/>
    </source>
</evidence>
<evidence type="ECO:0000259" key="6">
    <source>
        <dbReference type="Pfam" id="PF01509"/>
    </source>
</evidence>
<dbReference type="InterPro" id="IPR002501">
    <property type="entry name" value="PsdUridine_synth_N"/>
</dbReference>
<dbReference type="GO" id="GO:1990481">
    <property type="term" value="P:mRNA pseudouridine synthesis"/>
    <property type="evidence" value="ECO:0007669"/>
    <property type="project" value="TreeGrafter"/>
</dbReference>
<dbReference type="Pfam" id="PF16198">
    <property type="entry name" value="TruB_C_2"/>
    <property type="match status" value="1"/>
</dbReference>
<dbReference type="GO" id="GO:0031119">
    <property type="term" value="P:tRNA pseudouridine synthesis"/>
    <property type="evidence" value="ECO:0007669"/>
    <property type="project" value="UniProtKB-UniRule"/>
</dbReference>
<sequence>MNQQLKNLTMLHLREGMVFLVDKPKNWTSFDVVAKLRGTIKNKLDVRKHKVGHAGTLDPLATGLLIICTGRLTKTIESYQNLSKEYTGVITLGATTPSFDLETPFDAHFPIDHITEEEMERARESLTGIIMQNVPVYSAIKVDGQRSYHRARRGEAVRIKSREVQVHDFELDYVDFPNLNFRTTVSKGTYIRAIADDFGRLVHSGGHLAELRRTKIGSYHVDDAWTIDALIEAINALEETKLHG</sequence>
<feature type="domain" description="tRNA pseudouridylate synthase B C-terminal" evidence="7">
    <location>
        <begin position="192"/>
        <end position="239"/>
    </location>
</feature>
<comment type="caution">
    <text evidence="8">The sequence shown here is derived from an EMBL/GenBank/DDBJ whole genome shotgun (WGS) entry which is preliminary data.</text>
</comment>
<evidence type="ECO:0000313" key="9">
    <source>
        <dbReference type="Proteomes" id="UP000753961"/>
    </source>
</evidence>
<dbReference type="CDD" id="cd02573">
    <property type="entry name" value="PseudoU_synth_EcTruB"/>
    <property type="match status" value="1"/>
</dbReference>
<comment type="catalytic activity">
    <reaction evidence="1 5">
        <text>uridine(55) in tRNA = pseudouridine(55) in tRNA</text>
        <dbReference type="Rhea" id="RHEA:42532"/>
        <dbReference type="Rhea" id="RHEA-COMP:10101"/>
        <dbReference type="Rhea" id="RHEA-COMP:10102"/>
        <dbReference type="ChEBI" id="CHEBI:65314"/>
        <dbReference type="ChEBI" id="CHEBI:65315"/>
        <dbReference type="EC" id="5.4.99.25"/>
    </reaction>
</comment>
<dbReference type="InterPro" id="IPR020103">
    <property type="entry name" value="PsdUridine_synth_cat_dom_sf"/>
</dbReference>
<accession>A0A953HXT8</accession>
<feature type="active site" description="Nucleophile" evidence="5">
    <location>
        <position position="58"/>
    </location>
</feature>
<evidence type="ECO:0000256" key="1">
    <source>
        <dbReference type="ARBA" id="ARBA00000385"/>
    </source>
</evidence>
<dbReference type="HAMAP" id="MF_01080">
    <property type="entry name" value="TruB_bact"/>
    <property type="match status" value="1"/>
</dbReference>
<dbReference type="Proteomes" id="UP000753961">
    <property type="component" value="Unassembled WGS sequence"/>
</dbReference>
<dbReference type="InterPro" id="IPR032819">
    <property type="entry name" value="TruB_C"/>
</dbReference>
<dbReference type="PANTHER" id="PTHR13767">
    <property type="entry name" value="TRNA-PSEUDOURIDINE SYNTHASE"/>
    <property type="match status" value="1"/>
</dbReference>
<name>A0A953HXT8_9BACT</name>
<protein>
    <recommendedName>
        <fullName evidence="5">tRNA pseudouridine synthase B</fullName>
        <ecNumber evidence="5">5.4.99.25</ecNumber>
    </recommendedName>
    <alternativeName>
        <fullName evidence="5">tRNA pseudouridine(55) synthase</fullName>
        <shortName evidence="5">Psi55 synthase</shortName>
    </alternativeName>
    <alternativeName>
        <fullName evidence="5">tRNA pseudouridylate synthase</fullName>
    </alternativeName>
    <alternativeName>
        <fullName evidence="5">tRNA-uridine isomerase</fullName>
    </alternativeName>
</protein>
<reference evidence="8" key="1">
    <citation type="submission" date="2021-06" db="EMBL/GenBank/DDBJ databases">
        <title>44 bacteria genomes isolated from Dapeng, Shenzhen.</title>
        <authorList>
            <person name="Zheng W."/>
            <person name="Yu S."/>
            <person name="Huang Y."/>
        </authorList>
    </citation>
    <scope>NUCLEOTIDE SEQUENCE</scope>
    <source>
        <strain evidence="8">DP5N28-2</strain>
    </source>
</reference>
<evidence type="ECO:0000256" key="5">
    <source>
        <dbReference type="HAMAP-Rule" id="MF_01080"/>
    </source>
</evidence>
<dbReference type="Pfam" id="PF01509">
    <property type="entry name" value="TruB_N"/>
    <property type="match status" value="1"/>
</dbReference>
<dbReference type="RefSeq" id="WP_222581298.1">
    <property type="nucleotide sequence ID" value="NZ_JAHVHU010000017.1"/>
</dbReference>
<evidence type="ECO:0000256" key="3">
    <source>
        <dbReference type="ARBA" id="ARBA00022694"/>
    </source>
</evidence>
<dbReference type="InterPro" id="IPR014780">
    <property type="entry name" value="tRNA_psdUridine_synth_TruB"/>
</dbReference>
<evidence type="ECO:0000256" key="2">
    <source>
        <dbReference type="ARBA" id="ARBA00005642"/>
    </source>
</evidence>
<organism evidence="8 9">
    <name type="scientific">Membranihabitans marinus</name>
    <dbReference type="NCBI Taxonomy" id="1227546"/>
    <lineage>
        <taxon>Bacteria</taxon>
        <taxon>Pseudomonadati</taxon>
        <taxon>Bacteroidota</taxon>
        <taxon>Saprospiria</taxon>
        <taxon>Saprospirales</taxon>
        <taxon>Saprospiraceae</taxon>
        <taxon>Membranihabitans</taxon>
    </lineage>
</organism>
<dbReference type="PANTHER" id="PTHR13767:SF2">
    <property type="entry name" value="PSEUDOURIDYLATE SYNTHASE TRUB1"/>
    <property type="match status" value="1"/>
</dbReference>
<comment type="function">
    <text evidence="5">Responsible for synthesis of pseudouridine from uracil-55 in the psi GC loop of transfer RNAs.</text>
</comment>
<keyword evidence="3 5" id="KW-0819">tRNA processing</keyword>
<evidence type="ECO:0000313" key="8">
    <source>
        <dbReference type="EMBL" id="MBY5959763.1"/>
    </source>
</evidence>
<dbReference type="SUPFAM" id="SSF55120">
    <property type="entry name" value="Pseudouridine synthase"/>
    <property type="match status" value="1"/>
</dbReference>
<gene>
    <name evidence="5 8" type="primary">truB</name>
    <name evidence="8" type="ORF">KUV50_16535</name>
</gene>
<keyword evidence="9" id="KW-1185">Reference proteome</keyword>
<keyword evidence="4 5" id="KW-0413">Isomerase</keyword>
<dbReference type="GO" id="GO:0160148">
    <property type="term" value="F:tRNA pseudouridine(55) synthase activity"/>
    <property type="evidence" value="ECO:0007669"/>
    <property type="project" value="UniProtKB-EC"/>
</dbReference>
<dbReference type="Gene3D" id="3.30.2350.10">
    <property type="entry name" value="Pseudouridine synthase"/>
    <property type="match status" value="1"/>
</dbReference>